<protein>
    <recommendedName>
        <fullName evidence="2">DUF306 domain-containing protein</fullName>
    </recommendedName>
</protein>
<dbReference type="Pfam" id="PF03724">
    <property type="entry name" value="META"/>
    <property type="match status" value="1"/>
</dbReference>
<feature type="domain" description="DUF306" evidence="2">
    <location>
        <begin position="152"/>
        <end position="262"/>
    </location>
</feature>
<dbReference type="PANTHER" id="PTHR38013">
    <property type="entry name" value="GLYCOPROTEIN/POLYSACCHARIDE METABOLISM"/>
    <property type="match status" value="1"/>
</dbReference>
<dbReference type="InterPro" id="IPR038670">
    <property type="entry name" value="HslJ-like_sf"/>
</dbReference>
<evidence type="ECO:0000313" key="4">
    <source>
        <dbReference type="Proteomes" id="UP000838100"/>
    </source>
</evidence>
<comment type="caution">
    <text evidence="3">The sequence shown here is derived from an EMBL/GenBank/DDBJ whole genome shotgun (WGS) entry which is preliminary data.</text>
</comment>
<keyword evidence="1" id="KW-0732">Signal</keyword>
<reference evidence="3" key="1">
    <citation type="submission" date="2021-12" db="EMBL/GenBank/DDBJ databases">
        <authorList>
            <person name="Rodrigo-Torres L."/>
            <person name="Arahal R. D."/>
            <person name="Lucena T."/>
        </authorList>
    </citation>
    <scope>NUCLEOTIDE SEQUENCE</scope>
    <source>
        <strain evidence="3">CECT 8267</strain>
    </source>
</reference>
<dbReference type="InterPro" id="IPR005184">
    <property type="entry name" value="DUF306_Meta_HslJ"/>
</dbReference>
<accession>A0ABM9AAR1</accession>
<gene>
    <name evidence="3" type="ORF">SIN8267_00156</name>
</gene>
<dbReference type="EMBL" id="CAKLPX010000001">
    <property type="protein sequence ID" value="CAH0990073.1"/>
    <property type="molecule type" value="Genomic_DNA"/>
</dbReference>
<keyword evidence="4" id="KW-1185">Reference proteome</keyword>
<proteinExistence type="predicted"/>
<evidence type="ECO:0000313" key="3">
    <source>
        <dbReference type="EMBL" id="CAH0990073.1"/>
    </source>
</evidence>
<name>A0ABM9AAR1_9GAMM</name>
<dbReference type="Proteomes" id="UP000838100">
    <property type="component" value="Unassembled WGS sequence"/>
</dbReference>
<dbReference type="PROSITE" id="PS51257">
    <property type="entry name" value="PROKAR_LIPOPROTEIN"/>
    <property type="match status" value="1"/>
</dbReference>
<dbReference type="InterPro" id="IPR039366">
    <property type="entry name" value="Pilotin"/>
</dbReference>
<dbReference type="Gene3D" id="2.40.128.270">
    <property type="match status" value="1"/>
</dbReference>
<sequence length="267" mass="28946">MSKTRLLSKLITATAVFGVALITACSSQPEGEGMKAIETVVVYREKMALPPNAELTVSFSNVAKMDVAAELISSVTLTAPGNPPFDVTLPYEEAKIDEQGRYSARAVIKVDGRLMFTTTTANDVFAPNDDGKTVLMMERVSHRAAAATAPNASLTNTYWKLMTLDGKPAPVGADDREVYFQMMEQDNAVRGFGGCNRYMGTFSFDENGLNLSPLASTMMACPEGMDLEQQYHQALAKMKTVSVDGETLTMQDSAGVVVATFESRYMQ</sequence>
<dbReference type="InterPro" id="IPR053196">
    <property type="entry name" value="Lipoprotein_YbaY-like"/>
</dbReference>
<dbReference type="Pfam" id="PF09619">
    <property type="entry name" value="YscW"/>
    <property type="match status" value="1"/>
</dbReference>
<feature type="signal peptide" evidence="1">
    <location>
        <begin position="1"/>
        <end position="24"/>
    </location>
</feature>
<dbReference type="RefSeq" id="WP_237442767.1">
    <property type="nucleotide sequence ID" value="NZ_CAKLPX010000001.1"/>
</dbReference>
<evidence type="ECO:0000256" key="1">
    <source>
        <dbReference type="SAM" id="SignalP"/>
    </source>
</evidence>
<organism evidence="3 4">
    <name type="scientific">Sinobacterium norvegicum</name>
    <dbReference type="NCBI Taxonomy" id="1641715"/>
    <lineage>
        <taxon>Bacteria</taxon>
        <taxon>Pseudomonadati</taxon>
        <taxon>Pseudomonadota</taxon>
        <taxon>Gammaproteobacteria</taxon>
        <taxon>Cellvibrionales</taxon>
        <taxon>Spongiibacteraceae</taxon>
        <taxon>Sinobacterium</taxon>
    </lineage>
</organism>
<evidence type="ECO:0000259" key="2">
    <source>
        <dbReference type="Pfam" id="PF03724"/>
    </source>
</evidence>
<feature type="chain" id="PRO_5046648493" description="DUF306 domain-containing protein" evidence="1">
    <location>
        <begin position="25"/>
        <end position="267"/>
    </location>
</feature>
<dbReference type="PANTHER" id="PTHR38013:SF1">
    <property type="entry name" value="GLYCOPROTEIN_POLYSACCHARIDE METABOLISM"/>
    <property type="match status" value="1"/>
</dbReference>